<dbReference type="GO" id="GO:0006629">
    <property type="term" value="P:lipid metabolic process"/>
    <property type="evidence" value="ECO:0007669"/>
    <property type="project" value="InterPro"/>
</dbReference>
<evidence type="ECO:0000259" key="1">
    <source>
        <dbReference type="PROSITE" id="PS51704"/>
    </source>
</evidence>
<dbReference type="PROSITE" id="PS50007">
    <property type="entry name" value="PIPLC_X_DOMAIN"/>
    <property type="match status" value="1"/>
</dbReference>
<dbReference type="EMBL" id="AP013035">
    <property type="protein sequence ID" value="BAT72240.1"/>
    <property type="molecule type" value="Genomic_DNA"/>
</dbReference>
<dbReference type="Pfam" id="PF03009">
    <property type="entry name" value="GDPD"/>
    <property type="match status" value="1"/>
</dbReference>
<keyword evidence="2" id="KW-0378">Hydrolase</keyword>
<dbReference type="InterPro" id="IPR017946">
    <property type="entry name" value="PLC-like_Pdiesterase_TIM-brl"/>
</dbReference>
<dbReference type="InterPro" id="IPR030395">
    <property type="entry name" value="GP_PDE_dom"/>
</dbReference>
<dbReference type="AlphaFoldDB" id="A0A0S3QV83"/>
<dbReference type="STRING" id="1298851.TST_1453"/>
<feature type="domain" description="GP-PDE" evidence="1">
    <location>
        <begin position="14"/>
        <end position="242"/>
    </location>
</feature>
<dbReference type="KEGG" id="ttk:TST_1453"/>
<dbReference type="GO" id="GO:0008889">
    <property type="term" value="F:glycerophosphodiester phosphodiesterase activity"/>
    <property type="evidence" value="ECO:0007669"/>
    <property type="project" value="UniProtKB-EC"/>
</dbReference>
<dbReference type="SUPFAM" id="SSF51695">
    <property type="entry name" value="PLC-like phosphodiesterases"/>
    <property type="match status" value="1"/>
</dbReference>
<evidence type="ECO:0000313" key="3">
    <source>
        <dbReference type="Proteomes" id="UP000063234"/>
    </source>
</evidence>
<dbReference type="Proteomes" id="UP000063234">
    <property type="component" value="Chromosome"/>
</dbReference>
<reference evidence="3" key="1">
    <citation type="journal article" date="2018" name="Science">
        <title>A primordial and reversible TCA cycle in a facultatively chemolithoautotrophic thermophile.</title>
        <authorList>
            <person name="Nunoura T."/>
            <person name="Chikaraishi Y."/>
            <person name="Izaki R."/>
            <person name="Suwa T."/>
            <person name="Sato T."/>
            <person name="Harada T."/>
            <person name="Mori K."/>
            <person name="Kato Y."/>
            <person name="Miyazaki M."/>
            <person name="Shimamura S."/>
            <person name="Yanagawa K."/>
            <person name="Shuto A."/>
            <person name="Ohkouchi N."/>
            <person name="Fujita N."/>
            <person name="Takaki Y."/>
            <person name="Atomi H."/>
            <person name="Takai K."/>
        </authorList>
    </citation>
    <scope>NUCLEOTIDE SEQUENCE [LARGE SCALE GENOMIC DNA]</scope>
    <source>
        <strain evidence="3">DSM 17441 / JCM 13301 / NBRC 103674 / ABI70S6</strain>
    </source>
</reference>
<name>A0A0S3QV83_THET7</name>
<keyword evidence="3" id="KW-1185">Reference proteome</keyword>
<gene>
    <name evidence="2" type="primary">glpQ</name>
    <name evidence="2" type="ORF">TST_1453</name>
</gene>
<protein>
    <submittedName>
        <fullName evidence="2">Glycerophosphoryl diester phosphodiesterase</fullName>
        <ecNumber evidence="2">3.1.4.46</ecNumber>
    </submittedName>
</protein>
<dbReference type="PROSITE" id="PS51704">
    <property type="entry name" value="GP_PDE"/>
    <property type="match status" value="1"/>
</dbReference>
<dbReference type="EC" id="3.1.4.46" evidence="2"/>
<organism evidence="2 3">
    <name type="scientific">Thermosulfidibacter takaii (strain DSM 17441 / JCM 13301 / NBRC 103674 / ABI70S6)</name>
    <dbReference type="NCBI Taxonomy" id="1298851"/>
    <lineage>
        <taxon>Bacteria</taxon>
        <taxon>Pseudomonadati</taxon>
        <taxon>Thermosulfidibacterota</taxon>
        <taxon>Thermosulfidibacteria</taxon>
        <taxon>Thermosulfidibacterales</taxon>
        <taxon>Thermosulfidibacteraceae</taxon>
    </lineage>
</organism>
<dbReference type="PANTHER" id="PTHR46211">
    <property type="entry name" value="GLYCEROPHOSPHORYL DIESTER PHOSPHODIESTERASE"/>
    <property type="match status" value="1"/>
</dbReference>
<evidence type="ECO:0000313" key="2">
    <source>
        <dbReference type="EMBL" id="BAT72240.1"/>
    </source>
</evidence>
<proteinExistence type="predicted"/>
<sequence length="252" mass="28819">MLPFLHTNGGKYMAKIIAHRGFSQLFEENTKEAFEKALHHGAEALETDLQVTKDGIVVLSHGYLLENYPICELSHRQVKTLKPNILALTEFLDLFLNNETQLLLEIKDPQTVSPLINTLLLYPCNLVKNNVIIGSFNGPILQILKEAFPTVRTSLQFGTVFEINDMIQLAKKYSCHFVHPCWEARSPYPEQLINHDDVETVKREGLEMIIWQEDRPQALEVMLRLPAYGICTNNPEIFSKIKAKYEKAAFHS</sequence>
<accession>A0A0S3QV83</accession>
<dbReference type="Gene3D" id="3.20.20.190">
    <property type="entry name" value="Phosphatidylinositol (PI) phosphodiesterase"/>
    <property type="match status" value="1"/>
</dbReference>
<dbReference type="CDD" id="cd08556">
    <property type="entry name" value="GDPD"/>
    <property type="match status" value="1"/>
</dbReference>
<dbReference type="PANTHER" id="PTHR46211:SF14">
    <property type="entry name" value="GLYCEROPHOSPHODIESTER PHOSPHODIESTERASE"/>
    <property type="match status" value="1"/>
</dbReference>